<dbReference type="Proteomes" id="UP000612456">
    <property type="component" value="Unassembled WGS sequence"/>
</dbReference>
<dbReference type="GO" id="GO:0046914">
    <property type="term" value="F:transition metal ion binding"/>
    <property type="evidence" value="ECO:0007669"/>
    <property type="project" value="InterPro"/>
</dbReference>
<dbReference type="InterPro" id="IPR036388">
    <property type="entry name" value="WH-like_DNA-bd_sf"/>
</dbReference>
<dbReference type="SMART" id="SM00347">
    <property type="entry name" value="HTH_MARR"/>
    <property type="match status" value="1"/>
</dbReference>
<organism evidence="5 6">
    <name type="scientific">Paenibacillus nasutitermitis</name>
    <dbReference type="NCBI Taxonomy" id="1652958"/>
    <lineage>
        <taxon>Bacteria</taxon>
        <taxon>Bacillati</taxon>
        <taxon>Bacillota</taxon>
        <taxon>Bacilli</taxon>
        <taxon>Bacillales</taxon>
        <taxon>Paenibacillaceae</taxon>
        <taxon>Paenibacillus</taxon>
    </lineage>
</organism>
<comment type="caution">
    <text evidence="5">The sequence shown here is derived from an EMBL/GenBank/DDBJ whole genome shotgun (WGS) entry which is preliminary data.</text>
</comment>
<protein>
    <recommendedName>
        <fullName evidence="4">HTH marR-type domain-containing protein</fullName>
    </recommendedName>
</protein>
<dbReference type="PANTHER" id="PTHR42756">
    <property type="entry name" value="TRANSCRIPTIONAL REGULATOR, MARR"/>
    <property type="match status" value="1"/>
</dbReference>
<keyword evidence="3" id="KW-0804">Transcription</keyword>
<evidence type="ECO:0000313" key="5">
    <source>
        <dbReference type="EMBL" id="GGD77568.1"/>
    </source>
</evidence>
<reference evidence="5" key="2">
    <citation type="submission" date="2020-09" db="EMBL/GenBank/DDBJ databases">
        <authorList>
            <person name="Sun Q."/>
            <person name="Zhou Y."/>
        </authorList>
    </citation>
    <scope>NUCLEOTIDE SEQUENCE</scope>
    <source>
        <strain evidence="5">CGMCC 1.15178</strain>
    </source>
</reference>
<evidence type="ECO:0000256" key="2">
    <source>
        <dbReference type="ARBA" id="ARBA00023125"/>
    </source>
</evidence>
<dbReference type="GO" id="GO:0003677">
    <property type="term" value="F:DNA binding"/>
    <property type="evidence" value="ECO:0007669"/>
    <property type="project" value="UniProtKB-KW"/>
</dbReference>
<dbReference type="Pfam" id="PF01047">
    <property type="entry name" value="MarR"/>
    <property type="match status" value="1"/>
</dbReference>
<dbReference type="GO" id="GO:0003700">
    <property type="term" value="F:DNA-binding transcription factor activity"/>
    <property type="evidence" value="ECO:0007669"/>
    <property type="project" value="InterPro"/>
</dbReference>
<keyword evidence="6" id="KW-1185">Reference proteome</keyword>
<dbReference type="SUPFAM" id="SSF46785">
    <property type="entry name" value="Winged helix' DNA-binding domain"/>
    <property type="match status" value="1"/>
</dbReference>
<feature type="domain" description="HTH marR-type" evidence="4">
    <location>
        <begin position="13"/>
        <end position="153"/>
    </location>
</feature>
<proteinExistence type="predicted"/>
<dbReference type="InterPro" id="IPR036390">
    <property type="entry name" value="WH_DNA-bd_sf"/>
</dbReference>
<dbReference type="AlphaFoldDB" id="A0A916Z6P6"/>
<dbReference type="PRINTS" id="PR00598">
    <property type="entry name" value="HTHMARR"/>
</dbReference>
<dbReference type="PROSITE" id="PS50995">
    <property type="entry name" value="HTH_MARR_2"/>
    <property type="match status" value="1"/>
</dbReference>
<accession>A0A916Z6P6</accession>
<dbReference type="InterPro" id="IPR000835">
    <property type="entry name" value="HTH_MarR-typ"/>
</dbReference>
<dbReference type="PANTHER" id="PTHR42756:SF1">
    <property type="entry name" value="TRANSCRIPTIONAL REPRESSOR OF EMRAB OPERON"/>
    <property type="match status" value="1"/>
</dbReference>
<sequence length="164" mass="19071">MCPRKIEVIRIQQEQLPSLVKEMIETFELFAKSEWRKQTSFGIKSSEIRVLVCIRVLSTENDHGVNISDISKKLAVTSPTVTQMVKHLIHEGFVQRAADSRDKRISLLRLTDKGELVAEKAFERFKTIFYGLIETIGEKESKELITLLNQVYQYFRQLDPIDRE</sequence>
<dbReference type="InterPro" id="IPR022689">
    <property type="entry name" value="Iron_dep_repressor"/>
</dbReference>
<reference evidence="5" key="1">
    <citation type="journal article" date="2014" name="Int. J. Syst. Evol. Microbiol.">
        <title>Complete genome sequence of Corynebacterium casei LMG S-19264T (=DSM 44701T), isolated from a smear-ripened cheese.</title>
        <authorList>
            <consortium name="US DOE Joint Genome Institute (JGI-PGF)"/>
            <person name="Walter F."/>
            <person name="Albersmeier A."/>
            <person name="Kalinowski J."/>
            <person name="Ruckert C."/>
        </authorList>
    </citation>
    <scope>NUCLEOTIDE SEQUENCE</scope>
    <source>
        <strain evidence="5">CGMCC 1.15178</strain>
    </source>
</reference>
<keyword evidence="2" id="KW-0238">DNA-binding</keyword>
<evidence type="ECO:0000256" key="3">
    <source>
        <dbReference type="ARBA" id="ARBA00023163"/>
    </source>
</evidence>
<name>A0A916Z6P6_9BACL</name>
<dbReference type="Gene3D" id="1.10.10.10">
    <property type="entry name" value="Winged helix-like DNA-binding domain superfamily/Winged helix DNA-binding domain"/>
    <property type="match status" value="1"/>
</dbReference>
<dbReference type="EMBL" id="BMHP01000003">
    <property type="protein sequence ID" value="GGD77568.1"/>
    <property type="molecule type" value="Genomic_DNA"/>
</dbReference>
<keyword evidence="1" id="KW-0805">Transcription regulation</keyword>
<evidence type="ECO:0000313" key="6">
    <source>
        <dbReference type="Proteomes" id="UP000612456"/>
    </source>
</evidence>
<evidence type="ECO:0000259" key="4">
    <source>
        <dbReference type="PROSITE" id="PS50995"/>
    </source>
</evidence>
<gene>
    <name evidence="5" type="ORF">GCM10010911_39520</name>
</gene>
<evidence type="ECO:0000256" key="1">
    <source>
        <dbReference type="ARBA" id="ARBA00023015"/>
    </source>
</evidence>
<dbReference type="SMART" id="SM00529">
    <property type="entry name" value="HTH_DTXR"/>
    <property type="match status" value="1"/>
</dbReference>